<dbReference type="AlphaFoldDB" id="A0A081G1T6"/>
<dbReference type="InterPro" id="IPR036412">
    <property type="entry name" value="HAD-like_sf"/>
</dbReference>
<dbReference type="EMBL" id="JMQN01000015">
    <property type="protein sequence ID" value="KEA64741.1"/>
    <property type="molecule type" value="Genomic_DNA"/>
</dbReference>
<name>A0A081G1T6_9GAMM</name>
<protein>
    <submittedName>
        <fullName evidence="1">Haloacid dehalogenase-like hydrolase</fullName>
    </submittedName>
</protein>
<evidence type="ECO:0000313" key="1">
    <source>
        <dbReference type="EMBL" id="KEA64741.1"/>
    </source>
</evidence>
<dbReference type="Gene3D" id="3.40.50.1000">
    <property type="entry name" value="HAD superfamily/HAD-like"/>
    <property type="match status" value="2"/>
</dbReference>
<evidence type="ECO:0000313" key="2">
    <source>
        <dbReference type="Proteomes" id="UP000028252"/>
    </source>
</evidence>
<gene>
    <name evidence="1" type="ORF">ADIMK_1194</name>
</gene>
<dbReference type="RefSeq" id="WP_036184919.1">
    <property type="nucleotide sequence ID" value="NZ_JMQN01000015.1"/>
</dbReference>
<dbReference type="STRING" id="1232683.ADIMK_1194"/>
<dbReference type="InterPro" id="IPR006379">
    <property type="entry name" value="HAD-SF_hydro_IIB"/>
</dbReference>
<organism evidence="1 2">
    <name type="scientific">Marinobacterium lacunae</name>
    <dbReference type="NCBI Taxonomy" id="1232683"/>
    <lineage>
        <taxon>Bacteria</taxon>
        <taxon>Pseudomonadati</taxon>
        <taxon>Pseudomonadota</taxon>
        <taxon>Gammaproteobacteria</taxon>
        <taxon>Oceanospirillales</taxon>
        <taxon>Oceanospirillaceae</taxon>
        <taxon>Marinobacterium</taxon>
    </lineage>
</organism>
<keyword evidence="2" id="KW-1185">Reference proteome</keyword>
<dbReference type="eggNOG" id="COG0561">
    <property type="taxonomic scope" value="Bacteria"/>
</dbReference>
<keyword evidence="1" id="KW-0378">Hydrolase</keyword>
<proteinExistence type="predicted"/>
<sequence>MSVINQASLSAIRYLLTDVDDTLTTDGQLLPETLTAIYHLHEAGVQVIPVTGACAGWCDHMVRAWPVSAVIGESGAFYKIYRSEKRLMHIGWYDDAELRRRQAEVIDVIKRELMPHYQDLRFAQDQVYRVADVALDIGQDREPLPQQQIRELLRLLTQCGVQARASSIHINAWRGDFGKFPMALRLLRNEFNLDDEQILNQVAFIGDSANDESMFAGLKYTFGVANIAQWLTDMRHHPAVLLEQPRGLGFVELADRLLEAR</sequence>
<comment type="caution">
    <text evidence="1">The sequence shown here is derived from an EMBL/GenBank/DDBJ whole genome shotgun (WGS) entry which is preliminary data.</text>
</comment>
<dbReference type="SUPFAM" id="SSF56784">
    <property type="entry name" value="HAD-like"/>
    <property type="match status" value="1"/>
</dbReference>
<dbReference type="InterPro" id="IPR023214">
    <property type="entry name" value="HAD_sf"/>
</dbReference>
<dbReference type="GO" id="GO:0016791">
    <property type="term" value="F:phosphatase activity"/>
    <property type="evidence" value="ECO:0007669"/>
    <property type="project" value="UniProtKB-ARBA"/>
</dbReference>
<dbReference type="PATRIC" id="fig|1232683.4.peg.1184"/>
<reference evidence="1" key="1">
    <citation type="submission" date="2014-04" db="EMBL/GenBank/DDBJ databases">
        <title>Marinobacterium kochiensis sp. nov., isolated from sediment sample collected from Kochi backwaters in Kerala, India.</title>
        <authorList>
            <person name="Singh A."/>
            <person name="Pinnaka A.K."/>
        </authorList>
    </citation>
    <scope>NUCLEOTIDE SEQUENCE [LARGE SCALE GENOMIC DNA]</scope>
    <source>
        <strain evidence="1">AK27</strain>
    </source>
</reference>
<accession>A0A081G1T6</accession>
<dbReference type="Proteomes" id="UP000028252">
    <property type="component" value="Unassembled WGS sequence"/>
</dbReference>
<dbReference type="GO" id="GO:0000287">
    <property type="term" value="F:magnesium ion binding"/>
    <property type="evidence" value="ECO:0007669"/>
    <property type="project" value="UniProtKB-ARBA"/>
</dbReference>
<dbReference type="NCBIfam" id="TIGR01484">
    <property type="entry name" value="HAD-SF-IIB"/>
    <property type="match status" value="1"/>
</dbReference>
<dbReference type="OrthoDB" id="5292903at2"/>